<dbReference type="EMBL" id="NHYE01005209">
    <property type="protein sequence ID" value="PPQ75973.1"/>
    <property type="molecule type" value="Genomic_DNA"/>
</dbReference>
<name>A0A409WBV6_9AGAR</name>
<proteinExistence type="predicted"/>
<keyword evidence="2" id="KW-1185">Reference proteome</keyword>
<dbReference type="OrthoDB" id="3254241at2759"/>
<evidence type="ECO:0000313" key="1">
    <source>
        <dbReference type="EMBL" id="PPQ75973.1"/>
    </source>
</evidence>
<organism evidence="1 2">
    <name type="scientific">Gymnopilus dilepis</name>
    <dbReference type="NCBI Taxonomy" id="231916"/>
    <lineage>
        <taxon>Eukaryota</taxon>
        <taxon>Fungi</taxon>
        <taxon>Dikarya</taxon>
        <taxon>Basidiomycota</taxon>
        <taxon>Agaricomycotina</taxon>
        <taxon>Agaricomycetes</taxon>
        <taxon>Agaricomycetidae</taxon>
        <taxon>Agaricales</taxon>
        <taxon>Agaricineae</taxon>
        <taxon>Hymenogastraceae</taxon>
        <taxon>Gymnopilus</taxon>
    </lineage>
</organism>
<reference evidence="1 2" key="1">
    <citation type="journal article" date="2018" name="Evol. Lett.">
        <title>Horizontal gene cluster transfer increased hallucinogenic mushroom diversity.</title>
        <authorList>
            <person name="Reynolds H.T."/>
            <person name="Vijayakumar V."/>
            <person name="Gluck-Thaler E."/>
            <person name="Korotkin H.B."/>
            <person name="Matheny P.B."/>
            <person name="Slot J.C."/>
        </authorList>
    </citation>
    <scope>NUCLEOTIDE SEQUENCE [LARGE SCALE GENOMIC DNA]</scope>
    <source>
        <strain evidence="1 2">SRW20</strain>
    </source>
</reference>
<protein>
    <submittedName>
        <fullName evidence="1">Uncharacterized protein</fullName>
    </submittedName>
</protein>
<accession>A0A409WBV6</accession>
<comment type="caution">
    <text evidence="1">The sequence shown here is derived from an EMBL/GenBank/DDBJ whole genome shotgun (WGS) entry which is preliminary data.</text>
</comment>
<dbReference type="Proteomes" id="UP000284706">
    <property type="component" value="Unassembled WGS sequence"/>
</dbReference>
<sequence>MDPISAAITVCSLCNRILDWIKKLGEKESLLKEISFTVVQVRNLIQPFTLGTLKRDGTREHQLSVSIQSVGAVLRTIEEHVRIYESRKTQRILAFLSPGAVIQKLKDDQDQLNHQLVILLASIATVGYFRDHEKDKELVNVPPSEELGDGPPTALDQLLAQDAREFWKDYIGAKIEVVDIHIFSSRLASWYGENLSAESRRVILMRLDEFDSGVVTPQNLGKVVQKGSLRAFVETYKASNKQPGRISTGPFTWAPDDDSQLRLPLLVWIDDRPDNNSAEVNFAQTMGIQVIQLLSTAEAKLWVDENLDFLRKYDHPSNIRFISDNVRLEAASSSSPDGERFLNASAGQNLLHFLRGRLISAPFLIYTYTTINWTRFVLDYEAAGSTIYVAICMTYISQLAARRADGDDEWRGFNVDFAI</sequence>
<dbReference type="InParanoid" id="A0A409WBV6"/>
<dbReference type="STRING" id="231916.A0A409WBV6"/>
<evidence type="ECO:0000313" key="2">
    <source>
        <dbReference type="Proteomes" id="UP000284706"/>
    </source>
</evidence>
<gene>
    <name evidence="1" type="ORF">CVT26_006093</name>
</gene>
<dbReference type="AlphaFoldDB" id="A0A409WBV6"/>